<name>A0ABS6A4P4_9GAMM</name>
<accession>A0ABS6A4P4</accession>
<keyword evidence="1" id="KW-0732">Signal</keyword>
<organism evidence="2 3">
    <name type="scientific">Marinobacter salexigens</name>
    <dbReference type="NCBI Taxonomy" id="1925763"/>
    <lineage>
        <taxon>Bacteria</taxon>
        <taxon>Pseudomonadati</taxon>
        <taxon>Pseudomonadota</taxon>
        <taxon>Gammaproteobacteria</taxon>
        <taxon>Pseudomonadales</taxon>
        <taxon>Marinobacteraceae</taxon>
        <taxon>Marinobacter</taxon>
    </lineage>
</organism>
<dbReference type="Proteomes" id="UP000753376">
    <property type="component" value="Unassembled WGS sequence"/>
</dbReference>
<protein>
    <submittedName>
        <fullName evidence="2">Uncharacterized protein</fullName>
    </submittedName>
</protein>
<gene>
    <name evidence="2" type="ORF">KO508_00540</name>
</gene>
<evidence type="ECO:0000313" key="3">
    <source>
        <dbReference type="Proteomes" id="UP000753376"/>
    </source>
</evidence>
<evidence type="ECO:0000313" key="2">
    <source>
        <dbReference type="EMBL" id="MBU2872480.1"/>
    </source>
</evidence>
<dbReference type="EMBL" id="JAHKPV010000001">
    <property type="protein sequence ID" value="MBU2872480.1"/>
    <property type="molecule type" value="Genomic_DNA"/>
</dbReference>
<comment type="caution">
    <text evidence="2">The sequence shown here is derived from an EMBL/GenBank/DDBJ whole genome shotgun (WGS) entry which is preliminary data.</text>
</comment>
<feature type="chain" id="PRO_5046032481" evidence="1">
    <location>
        <begin position="30"/>
        <end position="235"/>
    </location>
</feature>
<evidence type="ECO:0000256" key="1">
    <source>
        <dbReference type="SAM" id="SignalP"/>
    </source>
</evidence>
<feature type="signal peptide" evidence="1">
    <location>
        <begin position="1"/>
        <end position="29"/>
    </location>
</feature>
<proteinExistence type="predicted"/>
<reference evidence="2 3" key="1">
    <citation type="submission" date="2021-05" db="EMBL/GenBank/DDBJ databases">
        <title>Draft genomes of bacteria isolated from model marine particles.</title>
        <authorList>
            <person name="Datta M.S."/>
            <person name="Schwartzman J.A."/>
            <person name="Enke T.N."/>
            <person name="Saavedra J."/>
            <person name="Cermak N."/>
            <person name="Cordero O.X."/>
        </authorList>
    </citation>
    <scope>NUCLEOTIDE SEQUENCE [LARGE SCALE GENOMIC DNA]</scope>
    <source>
        <strain evidence="2 3">D2M19</strain>
    </source>
</reference>
<sequence>MKSWKLAVLTVSGLFATMFVLAPFSNADAYQLRLGGDTFCIPDQYSLLDQTAAPALDIAGSDSLRVAGSFQVAIPAEEVEASLPTYQTTHGKLPATLVVRLEALDSGTIAWRLQGERHANALRLLGEFSGATVQPIDHTGLFRVSDYPGPPFPIWKVLNREPEAGADVPSEWKQFLVAHCSRAGGHKGSSSNCEYSEDIDGHWTTVITTENNLPLKAQITQFTELKLRQWRDLCQ</sequence>
<dbReference type="RefSeq" id="WP_216006410.1">
    <property type="nucleotide sequence ID" value="NZ_JAHKPV010000001.1"/>
</dbReference>
<keyword evidence="3" id="KW-1185">Reference proteome</keyword>